<evidence type="ECO:0008006" key="4">
    <source>
        <dbReference type="Google" id="ProtNLM"/>
    </source>
</evidence>
<gene>
    <name evidence="2" type="ORF">DKZ56_08085</name>
</gene>
<protein>
    <recommendedName>
        <fullName evidence="4">Sigma-X negative effector</fullName>
    </recommendedName>
</protein>
<dbReference type="Proteomes" id="UP000291151">
    <property type="component" value="Chromosome"/>
</dbReference>
<keyword evidence="1" id="KW-1133">Transmembrane helix</keyword>
<evidence type="ECO:0000313" key="2">
    <source>
        <dbReference type="EMBL" id="QBK25820.1"/>
    </source>
</evidence>
<reference evidence="2 3" key="1">
    <citation type="submission" date="2019-02" db="EMBL/GenBank/DDBJ databases">
        <title>Ureibacillus thermophilus.</title>
        <authorList>
            <person name="Sunny J.S."/>
            <person name="Natarajan A."/>
            <person name="Saleena L.M."/>
        </authorList>
    </citation>
    <scope>NUCLEOTIDE SEQUENCE [LARGE SCALE GENOMIC DNA]</scope>
    <source>
        <strain evidence="2 3">LM102</strain>
    </source>
</reference>
<evidence type="ECO:0000313" key="3">
    <source>
        <dbReference type="Proteomes" id="UP000291151"/>
    </source>
</evidence>
<proteinExistence type="predicted"/>
<name>A0A4V1A330_9BACL</name>
<dbReference type="EMBL" id="CP036528">
    <property type="protein sequence ID" value="QBK25820.1"/>
    <property type="molecule type" value="Genomic_DNA"/>
</dbReference>
<dbReference type="RefSeq" id="WP_208649516.1">
    <property type="nucleotide sequence ID" value="NZ_CP036528.1"/>
</dbReference>
<keyword evidence="3" id="KW-1185">Reference proteome</keyword>
<sequence length="394" mass="45222">MNHEHWDEERIEELLKKVPKIHDARSKEEVFERLKQDGVFDEVPPNKVMKKKSKYIPWIIAACAALFLAILIPTFMSRSISEEAKITNDVKNEEMEKFNHLEEGQEDSVNIMMTEVDMKTAVYPEQLDGNTLFKIGLASDDADSIPVTILIPNEKILEDFGKANPTPVEMYNLYAPRLNENLLGFVDYHPYDGKIIESNGKVVHQLPEDHPYDASEATLSTYYATLMDTFSDYQEIEFVDEQNQPKEIGKESSLLISDERTQHSYFKYVQQDGAAFLAPNYRETFSTIEEAMEALKRSTNEVYQSVVLPNVDYTIKVEQNIVKIAFKEPLDLFNYNQVEAMQMIEGMLLTAAGFNMAVQFENIVQAEWEGFDFTKPLPIPLGPNQLPYTVLENE</sequence>
<dbReference type="KEGG" id="uth:DKZ56_08085"/>
<keyword evidence="1" id="KW-0472">Membrane</keyword>
<keyword evidence="1" id="KW-0812">Transmembrane</keyword>
<feature type="transmembrane region" description="Helical" evidence="1">
    <location>
        <begin position="55"/>
        <end position="76"/>
    </location>
</feature>
<accession>A0A4V1A330</accession>
<dbReference type="AlphaFoldDB" id="A0A4V1A330"/>
<evidence type="ECO:0000256" key="1">
    <source>
        <dbReference type="SAM" id="Phobius"/>
    </source>
</evidence>
<organism evidence="2 3">
    <name type="scientific">Ureibacillus thermophilus</name>
    <dbReference type="NCBI Taxonomy" id="367743"/>
    <lineage>
        <taxon>Bacteria</taxon>
        <taxon>Bacillati</taxon>
        <taxon>Bacillota</taxon>
        <taxon>Bacilli</taxon>
        <taxon>Bacillales</taxon>
        <taxon>Caryophanaceae</taxon>
        <taxon>Ureibacillus</taxon>
    </lineage>
</organism>